<keyword evidence="2" id="KW-0808">Transferase</keyword>
<evidence type="ECO:0000259" key="4">
    <source>
        <dbReference type="Pfam" id="PF13439"/>
    </source>
</evidence>
<dbReference type="SUPFAM" id="SSF53756">
    <property type="entry name" value="UDP-Glycosyltransferase/glycogen phosphorylase"/>
    <property type="match status" value="1"/>
</dbReference>
<sequence length="450" mass="50778">MELSGRLPVICAFVVKTWNMNIVQIIPGSGGTFYCGNCLRDSKFVDALRRQGHQVVKIPMYLPLFADEHDITDIPVFYGAISIYLKQLYPIFRKAPKWFDNFLNSKPLMKFAASMAGSTNARGLEEMTVSMLLGEDGKQKEELGRMADWIEEHCKPDVIHISNALLLGLVKRIKEKLNVPVVCSLQDEDAWVDVMHENFRKHIWDLMHDNASDVDAFIAVSNYFGGAMKKRMRIPGEKIHAIHLGVDPKDYTYQNSSEKKRAVGFISRMCYENGLDIAIDAFILLKQKPGFDDVQLVVTGGSTGADTKYIKGVKSRIRKAGLEQQVDFHEDFEKEGRHEFFRKVSFISVPVRNGEAFGIYLLESMASGAPVVQPALGAFPEIVKLSEGGKVYSPNTPVQLAKIFEELLSNRALLKELSQKARKGVEEEFDINKHTEEMIQVYKAVSEKYV</sequence>
<dbReference type="Pfam" id="PF00534">
    <property type="entry name" value="Glycos_transf_1"/>
    <property type="match status" value="1"/>
</dbReference>
<dbReference type="PANTHER" id="PTHR12526:SF640">
    <property type="entry name" value="COLANIC ACID BIOSYNTHESIS GLYCOSYLTRANSFERASE WCAL-RELATED"/>
    <property type="match status" value="1"/>
</dbReference>
<organism evidence="5">
    <name type="scientific">hydrothermal vent metagenome</name>
    <dbReference type="NCBI Taxonomy" id="652676"/>
    <lineage>
        <taxon>unclassified sequences</taxon>
        <taxon>metagenomes</taxon>
        <taxon>ecological metagenomes</taxon>
    </lineage>
</organism>
<dbReference type="Gene3D" id="3.40.50.2000">
    <property type="entry name" value="Glycogen Phosphorylase B"/>
    <property type="match status" value="2"/>
</dbReference>
<evidence type="ECO:0000313" key="5">
    <source>
        <dbReference type="EMBL" id="VAW21981.1"/>
    </source>
</evidence>
<dbReference type="CDD" id="cd03801">
    <property type="entry name" value="GT4_PimA-like"/>
    <property type="match status" value="1"/>
</dbReference>
<dbReference type="PANTHER" id="PTHR12526">
    <property type="entry name" value="GLYCOSYLTRANSFERASE"/>
    <property type="match status" value="1"/>
</dbReference>
<evidence type="ECO:0000259" key="3">
    <source>
        <dbReference type="Pfam" id="PF00534"/>
    </source>
</evidence>
<reference evidence="5" key="1">
    <citation type="submission" date="2018-06" db="EMBL/GenBank/DDBJ databases">
        <authorList>
            <person name="Zhirakovskaya E."/>
        </authorList>
    </citation>
    <scope>NUCLEOTIDE SEQUENCE</scope>
</reference>
<name>A0A3B0TTL3_9ZZZZ</name>
<evidence type="ECO:0000256" key="1">
    <source>
        <dbReference type="ARBA" id="ARBA00022676"/>
    </source>
</evidence>
<feature type="domain" description="Glycosyl transferase family 1" evidence="3">
    <location>
        <begin position="255"/>
        <end position="423"/>
    </location>
</feature>
<dbReference type="InterPro" id="IPR028098">
    <property type="entry name" value="Glyco_trans_4-like_N"/>
</dbReference>
<dbReference type="Pfam" id="PF13439">
    <property type="entry name" value="Glyco_transf_4"/>
    <property type="match status" value="1"/>
</dbReference>
<protein>
    <submittedName>
        <fullName evidence="5">Uncharacterized protein</fullName>
    </submittedName>
</protein>
<gene>
    <name evidence="5" type="ORF">MNBD_BACTEROID01-436</name>
</gene>
<dbReference type="EMBL" id="UOEP01000162">
    <property type="protein sequence ID" value="VAW21981.1"/>
    <property type="molecule type" value="Genomic_DNA"/>
</dbReference>
<proteinExistence type="predicted"/>
<accession>A0A3B0TTL3</accession>
<dbReference type="GO" id="GO:0016757">
    <property type="term" value="F:glycosyltransferase activity"/>
    <property type="evidence" value="ECO:0007669"/>
    <property type="project" value="UniProtKB-KW"/>
</dbReference>
<evidence type="ECO:0000256" key="2">
    <source>
        <dbReference type="ARBA" id="ARBA00022679"/>
    </source>
</evidence>
<dbReference type="AlphaFoldDB" id="A0A3B0TTL3"/>
<dbReference type="InterPro" id="IPR001296">
    <property type="entry name" value="Glyco_trans_1"/>
</dbReference>
<keyword evidence="1" id="KW-0328">Glycosyltransferase</keyword>
<feature type="domain" description="Glycosyltransferase subfamily 4-like N-terminal" evidence="4">
    <location>
        <begin position="144"/>
        <end position="249"/>
    </location>
</feature>